<sequence>MKNLCTKWFNKWAQKAKLSNESLLEAINNLEKGLSAADLGSNLYKVRVQRSGKGKSSGFRTIIVYRNNDKAIFLYGFAKNEKSNIDKTELKYFKKLGNDLLALDAEQIADSLKKQILFDLEVSS</sequence>
<evidence type="ECO:0000313" key="1">
    <source>
        <dbReference type="EMBL" id="XCN73020.1"/>
    </source>
</evidence>
<protein>
    <submittedName>
        <fullName evidence="1">Type II toxin-antitoxin system RelE/ParE family toxin</fullName>
    </submittedName>
</protein>
<proteinExistence type="predicted"/>
<gene>
    <name evidence="1" type="ORF">Q3M24_22550</name>
</gene>
<dbReference type="PIRSF" id="PIRSF018634">
    <property type="entry name" value="UCP018634"/>
    <property type="match status" value="1"/>
</dbReference>
<dbReference type="AlphaFoldDB" id="A0AAU8LW01"/>
<organism evidence="1">
    <name type="scientific">Candidatus Electrothrix aestuarii</name>
    <dbReference type="NCBI Taxonomy" id="3062594"/>
    <lineage>
        <taxon>Bacteria</taxon>
        <taxon>Pseudomonadati</taxon>
        <taxon>Thermodesulfobacteriota</taxon>
        <taxon>Desulfobulbia</taxon>
        <taxon>Desulfobulbales</taxon>
        <taxon>Desulfobulbaceae</taxon>
        <taxon>Candidatus Electrothrix</taxon>
    </lineage>
</organism>
<reference evidence="1" key="2">
    <citation type="submission" date="2024-06" db="EMBL/GenBank/DDBJ databases">
        <authorList>
            <person name="Plum-Jensen L.E."/>
            <person name="Schramm A."/>
            <person name="Marshall I.P.G."/>
        </authorList>
    </citation>
    <scope>NUCLEOTIDE SEQUENCE</scope>
    <source>
        <strain evidence="1">Rat1</strain>
    </source>
</reference>
<dbReference type="EMBL" id="CP159373">
    <property type="protein sequence ID" value="XCN73020.1"/>
    <property type="molecule type" value="Genomic_DNA"/>
</dbReference>
<dbReference type="Pfam" id="PF06296">
    <property type="entry name" value="RelE"/>
    <property type="match status" value="1"/>
</dbReference>
<dbReference type="KEGG" id="eaj:Q3M24_22550"/>
<name>A0AAU8LW01_9BACT</name>
<reference evidence="1" key="1">
    <citation type="journal article" date="2024" name="Syst. Appl. Microbiol.">
        <title>First single-strain enrichments of Electrothrix cable bacteria, description of E. aestuarii sp. nov. and E. rattekaaiensis sp. nov., and proposal of a cable bacteria taxonomy following the rules of the SeqCode.</title>
        <authorList>
            <person name="Plum-Jensen L.E."/>
            <person name="Schramm A."/>
            <person name="Marshall I.P.G."/>
        </authorList>
    </citation>
    <scope>NUCLEOTIDE SEQUENCE</scope>
    <source>
        <strain evidence="1">Rat1</strain>
    </source>
</reference>
<dbReference type="InterPro" id="IPR009387">
    <property type="entry name" value="HigB-2"/>
</dbReference>
<accession>A0AAU8LW01</accession>